<dbReference type="SUPFAM" id="SSF48371">
    <property type="entry name" value="ARM repeat"/>
    <property type="match status" value="1"/>
</dbReference>
<organism evidence="9 10">
    <name type="scientific">Echria macrotheca</name>
    <dbReference type="NCBI Taxonomy" id="438768"/>
    <lineage>
        <taxon>Eukaryota</taxon>
        <taxon>Fungi</taxon>
        <taxon>Dikarya</taxon>
        <taxon>Ascomycota</taxon>
        <taxon>Pezizomycotina</taxon>
        <taxon>Sordariomycetes</taxon>
        <taxon>Sordariomycetidae</taxon>
        <taxon>Sordariales</taxon>
        <taxon>Schizotheciaceae</taxon>
        <taxon>Echria</taxon>
    </lineage>
</organism>
<dbReference type="GO" id="GO:0031267">
    <property type="term" value="F:small GTPase binding"/>
    <property type="evidence" value="ECO:0007669"/>
    <property type="project" value="InterPro"/>
</dbReference>
<dbReference type="Pfam" id="PF18787">
    <property type="entry name" value="CRM1_repeat_3"/>
    <property type="match status" value="1"/>
</dbReference>
<gene>
    <name evidence="9" type="ORF">QBC47DRAFT_26385</name>
</gene>
<proteinExistence type="inferred from homology"/>
<dbReference type="InterPro" id="IPR016024">
    <property type="entry name" value="ARM-type_fold"/>
</dbReference>
<dbReference type="Pfam" id="PF18784">
    <property type="entry name" value="CRM1_repeat_2"/>
    <property type="match status" value="1"/>
</dbReference>
<evidence type="ECO:0000256" key="1">
    <source>
        <dbReference type="ARBA" id="ARBA00004123"/>
    </source>
</evidence>
<dbReference type="EMBL" id="MU839827">
    <property type="protein sequence ID" value="KAK1761340.1"/>
    <property type="molecule type" value="Genomic_DNA"/>
</dbReference>
<evidence type="ECO:0000256" key="6">
    <source>
        <dbReference type="ARBA" id="ARBA00023242"/>
    </source>
</evidence>
<dbReference type="SMART" id="SM00913">
    <property type="entry name" value="IBN_N"/>
    <property type="match status" value="1"/>
</dbReference>
<dbReference type="InterPro" id="IPR041235">
    <property type="entry name" value="Exp1_repeat_2"/>
</dbReference>
<comment type="subcellular location">
    <subcellularLocation>
        <location evidence="1">Nucleus</location>
    </subcellularLocation>
</comment>
<dbReference type="GO" id="GO:0000056">
    <property type="term" value="P:ribosomal small subunit export from nucleus"/>
    <property type="evidence" value="ECO:0007669"/>
    <property type="project" value="TreeGrafter"/>
</dbReference>
<dbReference type="AlphaFoldDB" id="A0AAJ0FHQ8"/>
<evidence type="ECO:0000256" key="3">
    <source>
        <dbReference type="ARBA" id="ARBA00022448"/>
    </source>
</evidence>
<dbReference type="Proteomes" id="UP001239445">
    <property type="component" value="Unassembled WGS sequence"/>
</dbReference>
<evidence type="ECO:0000256" key="5">
    <source>
        <dbReference type="ARBA" id="ARBA00022927"/>
    </source>
</evidence>
<keyword evidence="5" id="KW-0653">Protein transport</keyword>
<dbReference type="InterPro" id="IPR014877">
    <property type="entry name" value="XPO1_C_dom"/>
</dbReference>
<dbReference type="InterPro" id="IPR001494">
    <property type="entry name" value="Importin-beta_N"/>
</dbReference>
<keyword evidence="10" id="KW-1185">Reference proteome</keyword>
<comment type="caution">
    <text evidence="9">The sequence shown here is derived from an EMBL/GenBank/DDBJ whole genome shotgun (WGS) entry which is preliminary data.</text>
</comment>
<protein>
    <submittedName>
        <fullName evidence="9">CRM1 C terminal-domain-containing protein</fullName>
    </submittedName>
</protein>
<name>A0AAJ0FHQ8_9PEZI</name>
<dbReference type="InterPro" id="IPR013598">
    <property type="entry name" value="Exportin-1/Importin-b-like"/>
</dbReference>
<dbReference type="SMART" id="SM01102">
    <property type="entry name" value="CRM1_C"/>
    <property type="match status" value="1"/>
</dbReference>
<dbReference type="GO" id="GO:0005634">
    <property type="term" value="C:nucleus"/>
    <property type="evidence" value="ECO:0007669"/>
    <property type="project" value="UniProtKB-SubCell"/>
</dbReference>
<dbReference type="GO" id="GO:0005737">
    <property type="term" value="C:cytoplasm"/>
    <property type="evidence" value="ECO:0007669"/>
    <property type="project" value="TreeGrafter"/>
</dbReference>
<dbReference type="GO" id="GO:0006611">
    <property type="term" value="P:protein export from nucleus"/>
    <property type="evidence" value="ECO:0007669"/>
    <property type="project" value="InterPro"/>
</dbReference>
<dbReference type="PROSITE" id="PS50166">
    <property type="entry name" value="IMPORTIN_B_NT"/>
    <property type="match status" value="1"/>
</dbReference>
<comment type="similarity">
    <text evidence="2">Belongs to the exportin family.</text>
</comment>
<dbReference type="Pfam" id="PF08767">
    <property type="entry name" value="CRM1_C"/>
    <property type="match status" value="1"/>
</dbReference>
<dbReference type="Pfam" id="PF18777">
    <property type="entry name" value="CRM1_repeat"/>
    <property type="match status" value="1"/>
</dbReference>
<evidence type="ECO:0000313" key="10">
    <source>
        <dbReference type="Proteomes" id="UP001239445"/>
    </source>
</evidence>
<dbReference type="GO" id="GO:0008033">
    <property type="term" value="P:tRNA processing"/>
    <property type="evidence" value="ECO:0007669"/>
    <property type="project" value="UniProtKB-KW"/>
</dbReference>
<dbReference type="Gene3D" id="1.25.10.10">
    <property type="entry name" value="Leucine-rich Repeat Variant"/>
    <property type="match status" value="1"/>
</dbReference>
<dbReference type="Pfam" id="PF03810">
    <property type="entry name" value="IBN_N"/>
    <property type="match status" value="1"/>
</dbReference>
<dbReference type="PANTHER" id="PTHR11223">
    <property type="entry name" value="EXPORTIN 1/5"/>
    <property type="match status" value="1"/>
</dbReference>
<keyword evidence="6" id="KW-0539">Nucleus</keyword>
<dbReference type="InterPro" id="IPR041123">
    <property type="entry name" value="CRM1_repeat"/>
</dbReference>
<reference evidence="9" key="1">
    <citation type="submission" date="2023-06" db="EMBL/GenBank/DDBJ databases">
        <title>Genome-scale phylogeny and comparative genomics of the fungal order Sordariales.</title>
        <authorList>
            <consortium name="Lawrence Berkeley National Laboratory"/>
            <person name="Hensen N."/>
            <person name="Bonometti L."/>
            <person name="Westerberg I."/>
            <person name="Brannstrom I.O."/>
            <person name="Guillou S."/>
            <person name="Cros-Aarteil S."/>
            <person name="Calhoun S."/>
            <person name="Haridas S."/>
            <person name="Kuo A."/>
            <person name="Mondo S."/>
            <person name="Pangilinan J."/>
            <person name="Riley R."/>
            <person name="Labutti K."/>
            <person name="Andreopoulos B."/>
            <person name="Lipzen A."/>
            <person name="Chen C."/>
            <person name="Yanf M."/>
            <person name="Daum C."/>
            <person name="Ng V."/>
            <person name="Clum A."/>
            <person name="Steindorff A."/>
            <person name="Ohm R."/>
            <person name="Martin F."/>
            <person name="Silar P."/>
            <person name="Natvig D."/>
            <person name="Lalanne C."/>
            <person name="Gautier V."/>
            <person name="Ament-Velasquez S.L."/>
            <person name="Kruys A."/>
            <person name="Hutchinson M.I."/>
            <person name="Powell A.J."/>
            <person name="Barry K."/>
            <person name="Miller A.N."/>
            <person name="Grigoriev I.V."/>
            <person name="Debuchy R."/>
            <person name="Gladieux P."/>
            <person name="Thoren M.H."/>
            <person name="Johannesson H."/>
        </authorList>
    </citation>
    <scope>NUCLEOTIDE SEQUENCE</scope>
    <source>
        <strain evidence="9">PSN4</strain>
    </source>
</reference>
<feature type="domain" description="Importin N-terminal" evidence="8">
    <location>
        <begin position="26"/>
        <end position="92"/>
    </location>
</feature>
<keyword evidence="3" id="KW-0813">Transport</keyword>
<dbReference type="GO" id="GO:0000055">
    <property type="term" value="P:ribosomal large subunit export from nucleus"/>
    <property type="evidence" value="ECO:0007669"/>
    <property type="project" value="TreeGrafter"/>
</dbReference>
<evidence type="ECO:0000256" key="7">
    <source>
        <dbReference type="ARBA" id="ARBA00025147"/>
    </source>
</evidence>
<dbReference type="InterPro" id="IPR040485">
    <property type="entry name" value="XPO1_repeat_3"/>
</dbReference>
<dbReference type="FunFam" id="1.25.10.10:FF:000490">
    <property type="entry name" value="CRM1p Major karyopherin"/>
    <property type="match status" value="1"/>
</dbReference>
<dbReference type="Pfam" id="PF08389">
    <property type="entry name" value="Xpo1"/>
    <property type="match status" value="1"/>
</dbReference>
<dbReference type="InterPro" id="IPR045065">
    <property type="entry name" value="XPO1/5"/>
</dbReference>
<accession>A0AAJ0FHQ8</accession>
<keyword evidence="4" id="KW-0819">tRNA processing</keyword>
<comment type="function">
    <text evidence="7">tRNA nucleus export receptor which facilitates tRNA translocation across the nuclear pore complex. Involved in pre-tRNA splicing, probably by affecting the interaction of pre-tRNA with splicing endonuclease.</text>
</comment>
<dbReference type="PANTHER" id="PTHR11223:SF2">
    <property type="entry name" value="EXPORTIN-1"/>
    <property type="match status" value="1"/>
</dbReference>
<evidence type="ECO:0000256" key="2">
    <source>
        <dbReference type="ARBA" id="ARBA00009466"/>
    </source>
</evidence>
<evidence type="ECO:0000256" key="4">
    <source>
        <dbReference type="ARBA" id="ARBA00022694"/>
    </source>
</evidence>
<dbReference type="GO" id="GO:0005049">
    <property type="term" value="F:nuclear export signal receptor activity"/>
    <property type="evidence" value="ECO:0007669"/>
    <property type="project" value="InterPro"/>
</dbReference>
<evidence type="ECO:0000259" key="8">
    <source>
        <dbReference type="PROSITE" id="PS50166"/>
    </source>
</evidence>
<dbReference type="InterPro" id="IPR011989">
    <property type="entry name" value="ARM-like"/>
</dbReference>
<sequence length="1095" mass="125319">MPVSIEELDATVRAFYEGRGEQQKQAQAALNQFKEDPDAWLMVDDILSNATYEQTKFLGLQVLDNVIMTRWKVLPREQCQGIRNFVVQYILQCSNSEEALKAHKTLLNKLNLVLVSVLKQEWPHNWPTFINEIIVACHSSLSVCENNMTILRLLSEEVFDYSAEQMTSTKTRNLKTTMCAEFSQIFHLCQEILNTATAPSLIKATLLTLLRFCNWIPLGYIFETPLIETLRTRFLEAPEFRNITLQCLTEIGGLQTGGPGQPNNYHEQLVKMFTEVLTTISNFIPLSMDLKSTYPLSNQRDQEFIQNLALFLCNFFGMHLSLIENLPNRDFLTHGHYYLIRISQIDDREIFKICLDYWLKLVQELYDEMQTLPISDMNPLAIGGLQTGGAPNPSVLNNYPLRKHKYNEILSNLRVVMIEKMVRPEEVLIVENDEGEIVREFVKETDTVQLYKTIRECLVYLTHLDVVDTEQIMTDKLARQVDGSEWSWHNCNVLCWAIGSISLAMNEETEKRFLVTVIKDLLGLTEMKRGKDNKAVVASNIMYIVGQYPRFLKAHWKFLKTVVNKLFEFMHESHEGVQDMACDTFIKIAKQCRRHFVALQPSENEPFIEEIIRNLGKITCDLTPQQVHTFYEACGYMVAAQGNRNQQERLLAELMAIPNQAWDEIIRLATVNPAILQDADTIKIIGNIMKTNVSACSSIGPYFFPQIGRLYNDMLQMYAATSQLISEAVAREGEIATKMPKVRGLRTIKKEILKLIETFVDKAEDLQAVRVQMVPQLLDSVLVDYNRNVPGARDAEVLKAMTAMITKLSGLMEDQVPIIMENVFECTLDMINKDFSEFPEHRVEFFNLLRAINLHCFPGKHSAMEPFSSANKAVALLRLDNRQFKFVIDSCMWASKHDNRDVETAGLNMCLELINNIAEKTDAQTSNAFFNQFFTTILQDVFFVLTDQDHKAGFKTQSMLLMRMFYFVSPADGTTPKIQGPIYQPEQAPTGTGNREFLAEFVSTLLRGAFSNLTPAQITSFVEGMFTLNTQYDKFRLTLRDFLVSLREFAGDNAELYQVEKEQQETAAKAADIERRSKVSGLLKPSELEQEDDEL</sequence>
<evidence type="ECO:0000313" key="9">
    <source>
        <dbReference type="EMBL" id="KAK1761340.1"/>
    </source>
</evidence>